<sequence length="154" mass="16068">MTGRIEARLQELGVTLPTPPAPVASYVPFQVVGNLVHVSGQVSVDASGGIKGKLGDAIEVEQGQAAARLCGLNLLAQVRAACGGNLDRVKRVIKLNGFVNVTPDFDPIPQVMNGCSDLMVSVFGDAGKHARSAVGMANLPLNYAVEVDGIFEIE</sequence>
<feature type="domain" description="Endoribonuclease L-PSP/chorismate mutase-like" evidence="1">
    <location>
        <begin position="6"/>
        <end position="144"/>
    </location>
</feature>
<keyword evidence="3" id="KW-1185">Reference proteome</keyword>
<dbReference type="STRING" id="1759059.ATE48_17830"/>
<dbReference type="PANTHER" id="PTHR43760">
    <property type="entry name" value="ENDORIBONUCLEASE-RELATED"/>
    <property type="match status" value="1"/>
</dbReference>
<proteinExistence type="predicted"/>
<dbReference type="KEGG" id="cbot:ATE48_17830"/>
<evidence type="ECO:0000313" key="3">
    <source>
        <dbReference type="Proteomes" id="UP000092498"/>
    </source>
</evidence>
<dbReference type="Gene3D" id="3.30.1330.40">
    <property type="entry name" value="RutC-like"/>
    <property type="match status" value="1"/>
</dbReference>
<dbReference type="InterPro" id="IPR035959">
    <property type="entry name" value="RutC-like_sf"/>
</dbReference>
<dbReference type="InterPro" id="IPR013813">
    <property type="entry name" value="Endoribo_LPSP/chorism_mut-like"/>
</dbReference>
<dbReference type="SUPFAM" id="SSF55298">
    <property type="entry name" value="YjgF-like"/>
    <property type="match status" value="1"/>
</dbReference>
<reference evidence="2 3" key="1">
    <citation type="submission" date="2015-11" db="EMBL/GenBank/DDBJ databases">
        <title>Whole-Genome Sequence of Candidatus Oderbacter manganicum from the National Park Lower Oder Valley, Germany.</title>
        <authorList>
            <person name="Braun B."/>
            <person name="Liere K."/>
            <person name="Szewzyk U."/>
        </authorList>
    </citation>
    <scope>NUCLEOTIDE SEQUENCE [LARGE SCALE GENOMIC DNA]</scope>
    <source>
        <strain evidence="2 3">OTSz_A_272</strain>
    </source>
</reference>
<dbReference type="CDD" id="cd02199">
    <property type="entry name" value="YjgF_YER057c_UK114_like_1"/>
    <property type="match status" value="1"/>
</dbReference>
<evidence type="ECO:0000313" key="2">
    <source>
        <dbReference type="EMBL" id="ANP47626.1"/>
    </source>
</evidence>
<dbReference type="EMBL" id="CP013244">
    <property type="protein sequence ID" value="ANP47626.1"/>
    <property type="molecule type" value="Genomic_DNA"/>
</dbReference>
<gene>
    <name evidence="2" type="ORF">ATE48_17830</name>
</gene>
<organism evidence="2 3">
    <name type="scientific">Candidatus Viadribacter manganicus</name>
    <dbReference type="NCBI Taxonomy" id="1759059"/>
    <lineage>
        <taxon>Bacteria</taxon>
        <taxon>Pseudomonadati</taxon>
        <taxon>Pseudomonadota</taxon>
        <taxon>Alphaproteobacteria</taxon>
        <taxon>Hyphomonadales</taxon>
        <taxon>Hyphomonadaceae</taxon>
        <taxon>Candidatus Viadribacter</taxon>
    </lineage>
</organism>
<evidence type="ECO:0000259" key="1">
    <source>
        <dbReference type="Pfam" id="PF14588"/>
    </source>
</evidence>
<dbReference type="OrthoDB" id="9806350at2"/>
<protein>
    <recommendedName>
        <fullName evidence="1">Endoribonuclease L-PSP/chorismate mutase-like domain-containing protein</fullName>
    </recommendedName>
</protein>
<dbReference type="Proteomes" id="UP000092498">
    <property type="component" value="Chromosome"/>
</dbReference>
<dbReference type="PANTHER" id="PTHR43760:SF1">
    <property type="entry name" value="ENDORIBONUCLEASE L-PSP_CHORISMATE MUTASE-LIKE DOMAIN-CONTAINING PROTEIN"/>
    <property type="match status" value="1"/>
</dbReference>
<accession>A0A1B1AM37</accession>
<dbReference type="AlphaFoldDB" id="A0A1B1AM37"/>
<dbReference type="InParanoid" id="A0A1B1AM37"/>
<dbReference type="RefSeq" id="WP_066773930.1">
    <property type="nucleotide sequence ID" value="NZ_CP013244.1"/>
</dbReference>
<dbReference type="Pfam" id="PF14588">
    <property type="entry name" value="YjgF_endoribonc"/>
    <property type="match status" value="1"/>
</dbReference>
<name>A0A1B1AM37_9PROT</name>